<proteinExistence type="predicted"/>
<sequence>MDESLMVFMEHRSGSVVDYLTFKKNPNTFKKFAHCDFSTESKRLIKDMIKGLYVLHGQNCVHGDIRPSNILIAHREMQRAKVDKCITSFGVDTQGWRLPEFNPGPIRAAEDIFSLRLVIFYYISGGQHPYAGNDDYEHERNILTDNNKNIFLPEEASKEGIS</sequence>
<dbReference type="PROSITE" id="PS00109">
    <property type="entry name" value="PROTEIN_KINASE_TYR"/>
    <property type="match status" value="1"/>
</dbReference>
<dbReference type="GO" id="GO:0004521">
    <property type="term" value="F:RNA endonuclease activity"/>
    <property type="evidence" value="ECO:0007669"/>
    <property type="project" value="InterPro"/>
</dbReference>
<dbReference type="PANTHER" id="PTHR13954:SF6">
    <property type="entry name" value="NON-SPECIFIC SERINE_THREONINE PROTEIN KINASE"/>
    <property type="match status" value="1"/>
</dbReference>
<dbReference type="GO" id="GO:1990604">
    <property type="term" value="C:IRE1-TRAF2-ASK1 complex"/>
    <property type="evidence" value="ECO:0007669"/>
    <property type="project" value="TreeGrafter"/>
</dbReference>
<evidence type="ECO:0000313" key="2">
    <source>
        <dbReference type="EMBL" id="KAK9187022.1"/>
    </source>
</evidence>
<dbReference type="Gene3D" id="1.10.510.10">
    <property type="entry name" value="Transferase(Phosphotransferase) domain 1"/>
    <property type="match status" value="1"/>
</dbReference>
<accession>A0AAP0QD56</accession>
<organism evidence="2 3">
    <name type="scientific">Citrus x changshan-huyou</name>
    <dbReference type="NCBI Taxonomy" id="2935761"/>
    <lineage>
        <taxon>Eukaryota</taxon>
        <taxon>Viridiplantae</taxon>
        <taxon>Streptophyta</taxon>
        <taxon>Embryophyta</taxon>
        <taxon>Tracheophyta</taxon>
        <taxon>Spermatophyta</taxon>
        <taxon>Magnoliopsida</taxon>
        <taxon>eudicotyledons</taxon>
        <taxon>Gunneridae</taxon>
        <taxon>Pentapetalae</taxon>
        <taxon>rosids</taxon>
        <taxon>malvids</taxon>
        <taxon>Sapindales</taxon>
        <taxon>Rutaceae</taxon>
        <taxon>Aurantioideae</taxon>
        <taxon>Citrus</taxon>
    </lineage>
</organism>
<comment type="caution">
    <text evidence="2">The sequence shown here is derived from an EMBL/GenBank/DDBJ whole genome shotgun (WGS) entry which is preliminary data.</text>
</comment>
<reference evidence="2 3" key="1">
    <citation type="submission" date="2024-05" db="EMBL/GenBank/DDBJ databases">
        <title>Haplotype-resolved chromosome-level genome assembly of Huyou (Citrus changshanensis).</title>
        <authorList>
            <person name="Miao C."/>
            <person name="Chen W."/>
            <person name="Wu Y."/>
            <person name="Wang L."/>
            <person name="Zhao S."/>
            <person name="Grierson D."/>
            <person name="Xu C."/>
            <person name="Chen K."/>
        </authorList>
    </citation>
    <scope>NUCLEOTIDE SEQUENCE [LARGE SCALE GENOMIC DNA]</scope>
    <source>
        <strain evidence="2">01-14</strain>
        <tissue evidence="2">Leaf</tissue>
    </source>
</reference>
<dbReference type="PROSITE" id="PS50011">
    <property type="entry name" value="PROTEIN_KINASE_DOM"/>
    <property type="match status" value="1"/>
</dbReference>
<dbReference type="InterPro" id="IPR045133">
    <property type="entry name" value="IRE1/2-like"/>
</dbReference>
<dbReference type="Proteomes" id="UP001428341">
    <property type="component" value="Unassembled WGS sequence"/>
</dbReference>
<evidence type="ECO:0000259" key="1">
    <source>
        <dbReference type="PROSITE" id="PS50011"/>
    </source>
</evidence>
<dbReference type="GO" id="GO:0004674">
    <property type="term" value="F:protein serine/threonine kinase activity"/>
    <property type="evidence" value="ECO:0007669"/>
    <property type="project" value="InterPro"/>
</dbReference>
<dbReference type="InterPro" id="IPR011009">
    <property type="entry name" value="Kinase-like_dom_sf"/>
</dbReference>
<feature type="domain" description="Protein kinase" evidence="1">
    <location>
        <begin position="1"/>
        <end position="162"/>
    </location>
</feature>
<evidence type="ECO:0000313" key="3">
    <source>
        <dbReference type="Proteomes" id="UP001428341"/>
    </source>
</evidence>
<dbReference type="GO" id="GO:0005524">
    <property type="term" value="F:ATP binding"/>
    <property type="evidence" value="ECO:0007669"/>
    <property type="project" value="InterPro"/>
</dbReference>
<dbReference type="Pfam" id="PF00069">
    <property type="entry name" value="Pkinase"/>
    <property type="match status" value="1"/>
</dbReference>
<gene>
    <name evidence="2" type="ORF">WN944_018412</name>
</gene>
<dbReference type="InterPro" id="IPR008266">
    <property type="entry name" value="Tyr_kinase_AS"/>
</dbReference>
<dbReference type="GO" id="GO:0036498">
    <property type="term" value="P:IRE1-mediated unfolded protein response"/>
    <property type="evidence" value="ECO:0007669"/>
    <property type="project" value="TreeGrafter"/>
</dbReference>
<name>A0AAP0QD56_9ROSI</name>
<dbReference type="EMBL" id="JBCGBO010000007">
    <property type="protein sequence ID" value="KAK9187022.1"/>
    <property type="molecule type" value="Genomic_DNA"/>
</dbReference>
<dbReference type="InterPro" id="IPR000719">
    <property type="entry name" value="Prot_kinase_dom"/>
</dbReference>
<dbReference type="PANTHER" id="PTHR13954">
    <property type="entry name" value="IRE1-RELATED"/>
    <property type="match status" value="1"/>
</dbReference>
<dbReference type="SUPFAM" id="SSF56112">
    <property type="entry name" value="Protein kinase-like (PK-like)"/>
    <property type="match status" value="1"/>
</dbReference>
<protein>
    <recommendedName>
        <fullName evidence="1">Protein kinase domain-containing protein</fullName>
    </recommendedName>
</protein>
<keyword evidence="3" id="KW-1185">Reference proteome</keyword>
<dbReference type="AlphaFoldDB" id="A0AAP0QD56"/>
<dbReference type="GO" id="GO:0051082">
    <property type="term" value="F:unfolded protein binding"/>
    <property type="evidence" value="ECO:0007669"/>
    <property type="project" value="TreeGrafter"/>
</dbReference>